<sequence>MSSYSGIRNSVPAQQGTMYYGTSHEANNLQSTASSHYNGSAKSTTTGRMPAQQYSGSKPADQYYCNSISSSQTQKLGGGGAKSRSAKSTTTGRMPAQQYSGSKPADQYYYNSISSSQAQKLGGGRAKSSEQK</sequence>
<proteinExistence type="predicted"/>
<organism evidence="2 3">
    <name type="scientific">Leersia perrieri</name>
    <dbReference type="NCBI Taxonomy" id="77586"/>
    <lineage>
        <taxon>Eukaryota</taxon>
        <taxon>Viridiplantae</taxon>
        <taxon>Streptophyta</taxon>
        <taxon>Embryophyta</taxon>
        <taxon>Tracheophyta</taxon>
        <taxon>Spermatophyta</taxon>
        <taxon>Magnoliopsida</taxon>
        <taxon>Liliopsida</taxon>
        <taxon>Poales</taxon>
        <taxon>Poaceae</taxon>
        <taxon>BOP clade</taxon>
        <taxon>Oryzoideae</taxon>
        <taxon>Oryzeae</taxon>
        <taxon>Oryzinae</taxon>
        <taxon>Leersia</taxon>
    </lineage>
</organism>
<reference evidence="3" key="2">
    <citation type="submission" date="2013-12" db="EMBL/GenBank/DDBJ databases">
        <authorList>
            <person name="Yu Y."/>
            <person name="Lee S."/>
            <person name="de Baynast K."/>
            <person name="Wissotski M."/>
            <person name="Liu L."/>
            <person name="Talag J."/>
            <person name="Goicoechea J."/>
            <person name="Angelova A."/>
            <person name="Jetty R."/>
            <person name="Kudrna D."/>
            <person name="Golser W."/>
            <person name="Rivera L."/>
            <person name="Zhang J."/>
            <person name="Wing R."/>
        </authorList>
    </citation>
    <scope>NUCLEOTIDE SEQUENCE</scope>
</reference>
<reference evidence="2 3" key="1">
    <citation type="submission" date="2012-08" db="EMBL/GenBank/DDBJ databases">
        <title>Oryza genome evolution.</title>
        <authorList>
            <person name="Wing R.A."/>
        </authorList>
    </citation>
    <scope>NUCLEOTIDE SEQUENCE</scope>
</reference>
<accession>A0A0D9X709</accession>
<feature type="compositionally biased region" description="Polar residues" evidence="1">
    <location>
        <begin position="1"/>
        <end position="17"/>
    </location>
</feature>
<feature type="region of interest" description="Disordered" evidence="1">
    <location>
        <begin position="1"/>
        <end position="132"/>
    </location>
</feature>
<feature type="compositionally biased region" description="Polar residues" evidence="1">
    <location>
        <begin position="86"/>
        <end position="101"/>
    </location>
</feature>
<dbReference type="AlphaFoldDB" id="A0A0D9X709"/>
<feature type="compositionally biased region" description="Polar residues" evidence="1">
    <location>
        <begin position="109"/>
        <end position="119"/>
    </location>
</feature>
<evidence type="ECO:0000256" key="1">
    <source>
        <dbReference type="SAM" id="MobiDB-lite"/>
    </source>
</evidence>
<feature type="compositionally biased region" description="Polar residues" evidence="1">
    <location>
        <begin position="24"/>
        <end position="56"/>
    </location>
</feature>
<reference evidence="2" key="3">
    <citation type="submission" date="2015-04" db="UniProtKB">
        <authorList>
            <consortium name="EnsemblPlants"/>
        </authorList>
    </citation>
    <scope>IDENTIFICATION</scope>
</reference>
<dbReference type="EnsemblPlants" id="LPERR08G09830.1">
    <property type="protein sequence ID" value="LPERR08G09830.1"/>
    <property type="gene ID" value="LPERR08G09830"/>
</dbReference>
<dbReference type="Proteomes" id="UP000032180">
    <property type="component" value="Chromosome 8"/>
</dbReference>
<name>A0A0D9X709_9ORYZ</name>
<evidence type="ECO:0000313" key="2">
    <source>
        <dbReference type="EnsemblPlants" id="LPERR08G09830.1"/>
    </source>
</evidence>
<evidence type="ECO:0000313" key="3">
    <source>
        <dbReference type="Proteomes" id="UP000032180"/>
    </source>
</evidence>
<dbReference type="Gramene" id="LPERR08G09830.1">
    <property type="protein sequence ID" value="LPERR08G09830.1"/>
    <property type="gene ID" value="LPERR08G09830"/>
</dbReference>
<feature type="compositionally biased region" description="Polar residues" evidence="1">
    <location>
        <begin position="64"/>
        <end position="75"/>
    </location>
</feature>
<keyword evidence="3" id="KW-1185">Reference proteome</keyword>
<protein>
    <submittedName>
        <fullName evidence="2">Uncharacterized protein</fullName>
    </submittedName>
</protein>